<name>A0AAU8MI07_9CAUD</name>
<organism evidence="2">
    <name type="scientific">Geladintestivirus 1</name>
    <dbReference type="NCBI Taxonomy" id="3233133"/>
    <lineage>
        <taxon>Viruses</taxon>
        <taxon>Duplodnaviria</taxon>
        <taxon>Heunggongvirae</taxon>
        <taxon>Uroviricota</taxon>
        <taxon>Caudoviricetes</taxon>
        <taxon>Crassvirales</taxon>
    </lineage>
</organism>
<reference evidence="2" key="1">
    <citation type="submission" date="2024-06" db="EMBL/GenBank/DDBJ databases">
        <title>Intestivirid acquisition increases across infancy in a wild primate population.</title>
        <authorList>
            <person name="Schneider-Creas I.A."/>
            <person name="Moya I.L."/>
            <person name="Chiou K.L."/>
            <person name="Baniel A."/>
            <person name="Azanaw Haile A."/>
            <person name="Kebede F."/>
            <person name="Abebe B."/>
            <person name="Snyder-Mackler N."/>
            <person name="Varsani A."/>
        </authorList>
    </citation>
    <scope>NUCLEOTIDE SEQUENCE</scope>
    <source>
        <strain evidence="1">Int_RNL_2016_0117_DIX</strain>
        <strain evidence="2">Int_RNL_2018_0945_COW</strain>
    </source>
</reference>
<dbReference type="EMBL" id="PP965497">
    <property type="protein sequence ID" value="XCO00341.1"/>
    <property type="molecule type" value="Genomic_DNA"/>
</dbReference>
<accession>A0AAU8MI07</accession>
<dbReference type="EMBL" id="PP965498">
    <property type="protein sequence ID" value="XCO00439.1"/>
    <property type="molecule type" value="Genomic_DNA"/>
</dbReference>
<evidence type="ECO:0000313" key="1">
    <source>
        <dbReference type="EMBL" id="XCO00341.1"/>
    </source>
</evidence>
<sequence>MRNNFFKQELLQHLINECGYEASVVNNASPHDLIRFYLEAEKYNIDADTVIFLVNGAFNAHHETKNL</sequence>
<proteinExistence type="predicted"/>
<evidence type="ECO:0000313" key="2">
    <source>
        <dbReference type="EMBL" id="XCO00439.1"/>
    </source>
</evidence>
<protein>
    <submittedName>
        <fullName evidence="2">Uncharacterized protein</fullName>
    </submittedName>
</protein>